<evidence type="ECO:0000313" key="13">
    <source>
        <dbReference type="Proteomes" id="UP000680656"/>
    </source>
</evidence>
<evidence type="ECO:0000256" key="7">
    <source>
        <dbReference type="ARBA" id="ARBA00022573"/>
    </source>
</evidence>
<dbReference type="HAMAP" id="MF_00024">
    <property type="entry name" value="CobD_CbiB"/>
    <property type="match status" value="1"/>
</dbReference>
<dbReference type="Pfam" id="PF03186">
    <property type="entry name" value="CobD_Cbib"/>
    <property type="match status" value="1"/>
</dbReference>
<dbReference type="RefSeq" id="WP_214419646.1">
    <property type="nucleotide sequence ID" value="NZ_CP075546.1"/>
</dbReference>
<gene>
    <name evidence="11 12" type="primary">cobD</name>
    <name evidence="12" type="ORF">KHC33_16300</name>
</gene>
<evidence type="ECO:0000256" key="6">
    <source>
        <dbReference type="ARBA" id="ARBA00022475"/>
    </source>
</evidence>
<reference evidence="12 13" key="1">
    <citation type="submission" date="2021-05" db="EMBL/GenBank/DDBJ databases">
        <title>A novel Methanospirillum isolate from a pyrite-forming mixed culture.</title>
        <authorList>
            <person name="Bunk B."/>
            <person name="Sproer C."/>
            <person name="Spring S."/>
            <person name="Pester M."/>
        </authorList>
    </citation>
    <scope>NUCLEOTIDE SEQUENCE [LARGE SCALE GENOMIC DNA]</scope>
    <source>
        <strain evidence="12 13">J.3.6.1-F.2.7.3</strain>
    </source>
</reference>
<proteinExistence type="inferred from homology"/>
<comment type="subcellular location">
    <subcellularLocation>
        <location evidence="2 11">Cell membrane</location>
        <topology evidence="2 11">Multi-pass membrane protein</topology>
    </subcellularLocation>
</comment>
<feature type="transmembrane region" description="Helical" evidence="11">
    <location>
        <begin position="51"/>
        <end position="71"/>
    </location>
</feature>
<dbReference type="NCBIfam" id="TIGR00380">
    <property type="entry name" value="cobal_cbiB"/>
    <property type="match status" value="1"/>
</dbReference>
<dbReference type="EMBL" id="CP075546">
    <property type="protein sequence ID" value="QVV88843.1"/>
    <property type="molecule type" value="Genomic_DNA"/>
</dbReference>
<dbReference type="InterPro" id="IPR004485">
    <property type="entry name" value="Cobalamin_biosynth_CobD/CbiB"/>
</dbReference>
<dbReference type="PANTHER" id="PTHR34308">
    <property type="entry name" value="COBALAMIN BIOSYNTHESIS PROTEIN CBIB"/>
    <property type="match status" value="1"/>
</dbReference>
<accession>A0A8E7EH27</accession>
<keyword evidence="8 11" id="KW-0812">Transmembrane</keyword>
<keyword evidence="6 11" id="KW-1003">Cell membrane</keyword>
<feature type="transmembrane region" description="Helical" evidence="11">
    <location>
        <begin position="149"/>
        <end position="170"/>
    </location>
</feature>
<evidence type="ECO:0000256" key="9">
    <source>
        <dbReference type="ARBA" id="ARBA00022989"/>
    </source>
</evidence>
<keyword evidence="7 11" id="KW-0169">Cobalamin biosynthesis</keyword>
<comment type="similarity">
    <text evidence="4 11">Belongs to the CobD/CbiB family.</text>
</comment>
<feature type="transmembrane region" description="Helical" evidence="11">
    <location>
        <begin position="77"/>
        <end position="97"/>
    </location>
</feature>
<feature type="transmembrane region" description="Helical" evidence="11">
    <location>
        <begin position="196"/>
        <end position="214"/>
    </location>
</feature>
<dbReference type="GO" id="GO:0005886">
    <property type="term" value="C:plasma membrane"/>
    <property type="evidence" value="ECO:0007669"/>
    <property type="project" value="UniProtKB-SubCell"/>
</dbReference>
<dbReference type="GO" id="GO:0009236">
    <property type="term" value="P:cobalamin biosynthetic process"/>
    <property type="evidence" value="ECO:0007669"/>
    <property type="project" value="UniProtKB-UniRule"/>
</dbReference>
<keyword evidence="9 11" id="KW-1133">Transmembrane helix</keyword>
<evidence type="ECO:0000256" key="8">
    <source>
        <dbReference type="ARBA" id="ARBA00022692"/>
    </source>
</evidence>
<evidence type="ECO:0000256" key="3">
    <source>
        <dbReference type="ARBA" id="ARBA00004953"/>
    </source>
</evidence>
<evidence type="ECO:0000313" key="12">
    <source>
        <dbReference type="EMBL" id="QVV88843.1"/>
    </source>
</evidence>
<evidence type="ECO:0000256" key="1">
    <source>
        <dbReference type="ARBA" id="ARBA00003384"/>
    </source>
</evidence>
<comment type="function">
    <text evidence="1 11">Converts cobyric acid to cobinamide by the addition of aminopropanol on the F carboxylic group.</text>
</comment>
<feature type="transmembrane region" description="Helical" evidence="11">
    <location>
        <begin position="278"/>
        <end position="297"/>
    </location>
</feature>
<dbReference type="GO" id="GO:0015420">
    <property type="term" value="F:ABC-type vitamin B12 transporter activity"/>
    <property type="evidence" value="ECO:0007669"/>
    <property type="project" value="UniProtKB-UniRule"/>
</dbReference>
<sequence>MILQIPVLFFALVIDRVCGDPKTPLHPVALIGRFIGWWGVPERYHAWMQRMVGIVGWIITVVLFTLPFVLFQIAAPWYVYLVIGPFLLKICFAWRALEEHAQAVARAISDEERSKQASLLVSRDTSVLSEEQTLSAAFESVAENLNDSIIAPLFWFLILGLPGAALYRAANTMDAMLGYTDERKNLGWCAARMDDILSYIPARICGLVLILIYAGKRKLKPAIEVFIRDRKKRPGFNGGIPMSLIAGGEGIQFDKPGVYRIGNRILSLRIAGPSIIRTVRLSTLLFCFFAGIALLLLDGVSNIYGI</sequence>
<dbReference type="AlphaFoldDB" id="A0A8E7EH27"/>
<evidence type="ECO:0000256" key="4">
    <source>
        <dbReference type="ARBA" id="ARBA00006263"/>
    </source>
</evidence>
<evidence type="ECO:0000256" key="2">
    <source>
        <dbReference type="ARBA" id="ARBA00004651"/>
    </source>
</evidence>
<protein>
    <recommendedName>
        <fullName evidence="5 11">Probable cobalamin biosynthesis protein CobD</fullName>
    </recommendedName>
</protein>
<comment type="pathway">
    <text evidence="3 11">Cofactor biosynthesis; adenosylcobalamin biosynthesis.</text>
</comment>
<name>A0A8E7EH27_9EURY</name>
<evidence type="ECO:0000256" key="10">
    <source>
        <dbReference type="ARBA" id="ARBA00023136"/>
    </source>
</evidence>
<keyword evidence="13" id="KW-1185">Reference proteome</keyword>
<dbReference type="PANTHER" id="PTHR34308:SF1">
    <property type="entry name" value="COBALAMIN BIOSYNTHESIS PROTEIN CBIB"/>
    <property type="match status" value="1"/>
</dbReference>
<dbReference type="KEGG" id="mrtj:KHC33_16300"/>
<dbReference type="GO" id="GO:0048472">
    <property type="term" value="F:threonine-phosphate decarboxylase activity"/>
    <property type="evidence" value="ECO:0007669"/>
    <property type="project" value="InterPro"/>
</dbReference>
<keyword evidence="10 11" id="KW-0472">Membrane</keyword>
<organism evidence="12 13">
    <name type="scientific">Methanospirillum purgamenti</name>
    <dbReference type="NCBI Taxonomy" id="2834276"/>
    <lineage>
        <taxon>Archaea</taxon>
        <taxon>Methanobacteriati</taxon>
        <taxon>Methanobacteriota</taxon>
        <taxon>Stenosarchaea group</taxon>
        <taxon>Methanomicrobia</taxon>
        <taxon>Methanomicrobiales</taxon>
        <taxon>Methanospirillaceae</taxon>
        <taxon>Methanospirillum</taxon>
    </lineage>
</organism>
<dbReference type="GeneID" id="65098778"/>
<evidence type="ECO:0000256" key="5">
    <source>
        <dbReference type="ARBA" id="ARBA00016185"/>
    </source>
</evidence>
<dbReference type="Proteomes" id="UP000680656">
    <property type="component" value="Chromosome"/>
</dbReference>
<evidence type="ECO:0000256" key="11">
    <source>
        <dbReference type="HAMAP-Rule" id="MF_00024"/>
    </source>
</evidence>
<dbReference type="UniPathway" id="UPA00148"/>